<name>A0A4Y2EZ48_ARAVE</name>
<evidence type="ECO:0000313" key="2">
    <source>
        <dbReference type="Proteomes" id="UP000499080"/>
    </source>
</evidence>
<reference evidence="1 2" key="1">
    <citation type="journal article" date="2019" name="Sci. Rep.">
        <title>Orb-weaving spider Araneus ventricosus genome elucidates the spidroin gene catalogue.</title>
        <authorList>
            <person name="Kono N."/>
            <person name="Nakamura H."/>
            <person name="Ohtoshi R."/>
            <person name="Moran D.A.P."/>
            <person name="Shinohara A."/>
            <person name="Yoshida Y."/>
            <person name="Fujiwara M."/>
            <person name="Mori M."/>
            <person name="Tomita M."/>
            <person name="Arakawa K."/>
        </authorList>
    </citation>
    <scope>NUCLEOTIDE SEQUENCE [LARGE SCALE GENOMIC DNA]</scope>
</reference>
<evidence type="ECO:0000313" key="1">
    <source>
        <dbReference type="EMBL" id="GBM33296.1"/>
    </source>
</evidence>
<keyword evidence="2" id="KW-1185">Reference proteome</keyword>
<accession>A0A4Y2EZ48</accession>
<comment type="caution">
    <text evidence="1">The sequence shown here is derived from an EMBL/GenBank/DDBJ whole genome shotgun (WGS) entry which is preliminary data.</text>
</comment>
<sequence>MGNLDFIDGTMNKYVYLDILNRNLKQSASNLGISRHFKFYQDNDTKDTADICKLSVLYHCPGVIKTTAQSPDINFIEHVWDYLQQKINEHNISKKQELRKHLIEEWAKISGSFCSKLIKSISNQLREVTKCKGGPTRY</sequence>
<dbReference type="AlphaFoldDB" id="A0A4Y2EZ48"/>
<protein>
    <recommendedName>
        <fullName evidence="3">Tc1-like transposase DDE domain-containing protein</fullName>
    </recommendedName>
</protein>
<dbReference type="GO" id="GO:0003676">
    <property type="term" value="F:nucleic acid binding"/>
    <property type="evidence" value="ECO:0007669"/>
    <property type="project" value="InterPro"/>
</dbReference>
<organism evidence="1 2">
    <name type="scientific">Araneus ventricosus</name>
    <name type="common">Orbweaver spider</name>
    <name type="synonym">Epeira ventricosa</name>
    <dbReference type="NCBI Taxonomy" id="182803"/>
    <lineage>
        <taxon>Eukaryota</taxon>
        <taxon>Metazoa</taxon>
        <taxon>Ecdysozoa</taxon>
        <taxon>Arthropoda</taxon>
        <taxon>Chelicerata</taxon>
        <taxon>Arachnida</taxon>
        <taxon>Araneae</taxon>
        <taxon>Araneomorphae</taxon>
        <taxon>Entelegynae</taxon>
        <taxon>Araneoidea</taxon>
        <taxon>Araneidae</taxon>
        <taxon>Araneus</taxon>
    </lineage>
</organism>
<dbReference type="Proteomes" id="UP000499080">
    <property type="component" value="Unassembled WGS sequence"/>
</dbReference>
<proteinExistence type="predicted"/>
<evidence type="ECO:0008006" key="3">
    <source>
        <dbReference type="Google" id="ProtNLM"/>
    </source>
</evidence>
<gene>
    <name evidence="1" type="ORF">AVEN_101629_1</name>
</gene>
<dbReference type="EMBL" id="BGPR01000730">
    <property type="protein sequence ID" value="GBM33296.1"/>
    <property type="molecule type" value="Genomic_DNA"/>
</dbReference>
<dbReference type="InterPro" id="IPR036397">
    <property type="entry name" value="RNaseH_sf"/>
</dbReference>
<dbReference type="OrthoDB" id="4843387at2759"/>
<dbReference type="Gene3D" id="3.30.420.10">
    <property type="entry name" value="Ribonuclease H-like superfamily/Ribonuclease H"/>
    <property type="match status" value="1"/>
</dbReference>